<accession>A0A5K4FCG3</accession>
<dbReference type="AlphaFoldDB" id="A0A5K4FCG3"/>
<dbReference type="WBParaSite" id="Smp_346220.1">
    <property type="protein sequence ID" value="Smp_346220.1"/>
    <property type="gene ID" value="Smp_346220"/>
</dbReference>
<name>A0A5K4FCG3_SCHMA</name>
<keyword evidence="1" id="KW-0175">Coiled coil</keyword>
<reference evidence="2" key="1">
    <citation type="journal article" date="2012" name="PLoS Negl. Trop. Dis.">
        <title>A systematically improved high quality genome and transcriptome of the human blood fluke Schistosoma mansoni.</title>
        <authorList>
            <person name="Protasio A.V."/>
            <person name="Tsai I.J."/>
            <person name="Babbage A."/>
            <person name="Nichol S."/>
            <person name="Hunt M."/>
            <person name="Aslett M.A."/>
            <person name="De Silva N."/>
            <person name="Velarde G.S."/>
            <person name="Anderson T.J."/>
            <person name="Clark R.C."/>
            <person name="Davidson C."/>
            <person name="Dillon G.P."/>
            <person name="Holroyd N.E."/>
            <person name="LoVerde P.T."/>
            <person name="Lloyd C."/>
            <person name="McQuillan J."/>
            <person name="Oliveira G."/>
            <person name="Otto T.D."/>
            <person name="Parker-Manuel S.J."/>
            <person name="Quail M.A."/>
            <person name="Wilson R.A."/>
            <person name="Zerlotini A."/>
            <person name="Dunne D.W."/>
            <person name="Berriman M."/>
        </authorList>
    </citation>
    <scope>NUCLEOTIDE SEQUENCE [LARGE SCALE GENOMIC DNA]</scope>
    <source>
        <strain evidence="2">Puerto Rican</strain>
    </source>
</reference>
<organism evidence="2 3">
    <name type="scientific">Schistosoma mansoni</name>
    <name type="common">Blood fluke</name>
    <dbReference type="NCBI Taxonomy" id="6183"/>
    <lineage>
        <taxon>Eukaryota</taxon>
        <taxon>Metazoa</taxon>
        <taxon>Spiralia</taxon>
        <taxon>Lophotrochozoa</taxon>
        <taxon>Platyhelminthes</taxon>
        <taxon>Trematoda</taxon>
        <taxon>Digenea</taxon>
        <taxon>Strigeidida</taxon>
        <taxon>Schistosomatoidea</taxon>
        <taxon>Schistosomatidae</taxon>
        <taxon>Schistosoma</taxon>
    </lineage>
</organism>
<dbReference type="Proteomes" id="UP000008854">
    <property type="component" value="Unassembled WGS sequence"/>
</dbReference>
<protein>
    <submittedName>
        <fullName evidence="3">Uncharacterized protein</fullName>
    </submittedName>
</protein>
<evidence type="ECO:0000313" key="3">
    <source>
        <dbReference type="WBParaSite" id="Smp_346220.1"/>
    </source>
</evidence>
<evidence type="ECO:0000313" key="2">
    <source>
        <dbReference type="Proteomes" id="UP000008854"/>
    </source>
</evidence>
<keyword evidence="2" id="KW-1185">Reference proteome</keyword>
<sequence length="403" mass="46432">MTQFLTLFKEKVMNETWFENNKLNTLTEKNTQLFRRISRLEESLNSLRNIKPVERTQYELNSKVNGSILKDKYSSFLPHDSPDQRIFGDQKNLYYNSETISFDKRLEAMETKLRNLFVETNTSASSDVSNKYAVKIVTETYHPITTFNQHCTESCQRSKQTSSRWTDCLHLDLNDLRSCSHCLNHSARSNCTVQTADILNKCQYIDKSVQTLCYESTNIATHPKYSNEKATFTNENQVISKSYKLEASETNNQLTSFVFPNNHSHINQAIIHRNGISNEPEDDESVSKFTSSECLDIVVSPDSETNGLKQTDCFKVKSNKGQQIGFNQLRQTHSFESGLNNEEGYVDIDEIPATSRSYKRNKNFESNFHYGTMGPTIHNSRKPSTLESSFETIYDQTKLCYKL</sequence>
<evidence type="ECO:0000256" key="1">
    <source>
        <dbReference type="SAM" id="Coils"/>
    </source>
</evidence>
<feature type="coiled-coil region" evidence="1">
    <location>
        <begin position="23"/>
        <end position="50"/>
    </location>
</feature>
<dbReference type="InParanoid" id="A0A5K4FCG3"/>
<proteinExistence type="predicted"/>
<reference evidence="3" key="2">
    <citation type="submission" date="2019-11" db="UniProtKB">
        <authorList>
            <consortium name="WormBaseParasite"/>
        </authorList>
    </citation>
    <scope>IDENTIFICATION</scope>
    <source>
        <strain evidence="3">Puerto Rican</strain>
    </source>
</reference>